<reference evidence="1 2" key="1">
    <citation type="submission" date="2024-09" db="EMBL/GenBank/DDBJ databases">
        <authorList>
            <person name="Lee S.D."/>
        </authorList>
    </citation>
    <scope>NUCLEOTIDE SEQUENCE [LARGE SCALE GENOMIC DNA]</scope>
    <source>
        <strain evidence="1 2">N1-1</strain>
    </source>
</reference>
<sequence>MGNVAAPFLAGFSLTVSVITLTSLAPGTARWPDLALLLFMLAAFQLIATVQFMFLARQYLAAPKDLAEWYPDWHQDYRQEQLAGILRRERGQFTSWANVARAAYSGGVLCLAAGLTVLAVPPDWEHVSVLRWAAVLVGGAATLGEAAWVVLALKRPIRPPRATPPTGR</sequence>
<dbReference type="EMBL" id="JBHEZX010000006">
    <property type="protein sequence ID" value="MFC1410736.1"/>
    <property type="molecule type" value="Genomic_DNA"/>
</dbReference>
<protein>
    <submittedName>
        <fullName evidence="1">Uncharacterized protein</fullName>
    </submittedName>
</protein>
<evidence type="ECO:0000313" key="2">
    <source>
        <dbReference type="Proteomes" id="UP001592582"/>
    </source>
</evidence>
<evidence type="ECO:0000313" key="1">
    <source>
        <dbReference type="EMBL" id="MFC1410736.1"/>
    </source>
</evidence>
<dbReference type="Proteomes" id="UP001592582">
    <property type="component" value="Unassembled WGS sequence"/>
</dbReference>
<proteinExistence type="predicted"/>
<gene>
    <name evidence="1" type="ORF">ACEZDG_15830</name>
</gene>
<organism evidence="1 2">
    <name type="scientific">Streptacidiphilus alkalitolerans</name>
    <dbReference type="NCBI Taxonomy" id="3342712"/>
    <lineage>
        <taxon>Bacteria</taxon>
        <taxon>Bacillati</taxon>
        <taxon>Actinomycetota</taxon>
        <taxon>Actinomycetes</taxon>
        <taxon>Kitasatosporales</taxon>
        <taxon>Streptomycetaceae</taxon>
        <taxon>Streptacidiphilus</taxon>
    </lineage>
</organism>
<keyword evidence="2" id="KW-1185">Reference proteome</keyword>
<comment type="caution">
    <text evidence="1">The sequence shown here is derived from an EMBL/GenBank/DDBJ whole genome shotgun (WGS) entry which is preliminary data.</text>
</comment>
<accession>A0ABV6VAR0</accession>
<name>A0ABV6VAR0_9ACTN</name>